<dbReference type="PANTHER" id="PTHR11908:SF132">
    <property type="entry name" value="ALDEHYDE OXIDASE 1-RELATED"/>
    <property type="match status" value="1"/>
</dbReference>
<reference evidence="4" key="2">
    <citation type="submission" date="2020-09" db="EMBL/GenBank/DDBJ databases">
        <authorList>
            <person name="Sun Q."/>
            <person name="Sedlacek I."/>
        </authorList>
    </citation>
    <scope>NUCLEOTIDE SEQUENCE</scope>
    <source>
        <strain evidence="4">CCM 7684</strain>
    </source>
</reference>
<dbReference type="Pfam" id="PF01315">
    <property type="entry name" value="Ald_Xan_dh_C"/>
    <property type="match status" value="1"/>
</dbReference>
<protein>
    <submittedName>
        <fullName evidence="4">Carbon monoxide dehydrogenase</fullName>
    </submittedName>
</protein>
<dbReference type="GO" id="GO:0005506">
    <property type="term" value="F:iron ion binding"/>
    <property type="evidence" value="ECO:0007669"/>
    <property type="project" value="InterPro"/>
</dbReference>
<accession>A0A8J2YHD2</accession>
<dbReference type="InterPro" id="IPR036856">
    <property type="entry name" value="Ald_Oxase/Xan_DH_a/b_sf"/>
</dbReference>
<dbReference type="Gene3D" id="3.90.1170.50">
    <property type="entry name" value="Aldehyde oxidase/xanthine dehydrogenase, a/b hammerhead"/>
    <property type="match status" value="1"/>
</dbReference>
<dbReference type="SUPFAM" id="SSF56003">
    <property type="entry name" value="Molybdenum cofactor-binding domain"/>
    <property type="match status" value="1"/>
</dbReference>
<evidence type="ECO:0000256" key="1">
    <source>
        <dbReference type="ARBA" id="ARBA00022505"/>
    </source>
</evidence>
<dbReference type="InterPro" id="IPR046867">
    <property type="entry name" value="AldOxase/xan_DH_MoCoBD2"/>
</dbReference>
<keyword evidence="1" id="KW-0500">Molybdenum</keyword>
<dbReference type="Pfam" id="PF02738">
    <property type="entry name" value="MoCoBD_1"/>
    <property type="match status" value="1"/>
</dbReference>
<keyword evidence="5" id="KW-1185">Reference proteome</keyword>
<evidence type="ECO:0000313" key="4">
    <source>
        <dbReference type="EMBL" id="GGE42857.1"/>
    </source>
</evidence>
<dbReference type="AlphaFoldDB" id="A0A8J2YHD2"/>
<comment type="caution">
    <text evidence="4">The sequence shown here is derived from an EMBL/GenBank/DDBJ whole genome shotgun (WGS) entry which is preliminary data.</text>
</comment>
<dbReference type="Gene3D" id="3.30.365.10">
    <property type="entry name" value="Aldehyde oxidase/xanthine dehydrogenase, molybdopterin binding domain"/>
    <property type="match status" value="4"/>
</dbReference>
<evidence type="ECO:0000313" key="5">
    <source>
        <dbReference type="Proteomes" id="UP000602745"/>
    </source>
</evidence>
<feature type="domain" description="Aldehyde oxidase/xanthine dehydrogenase a/b hammerhead" evidence="3">
    <location>
        <begin position="22"/>
        <end position="140"/>
    </location>
</feature>
<dbReference type="GO" id="GO:0016491">
    <property type="term" value="F:oxidoreductase activity"/>
    <property type="evidence" value="ECO:0007669"/>
    <property type="project" value="UniProtKB-KW"/>
</dbReference>
<name>A0A8J2YHD2_9RHOB</name>
<dbReference type="Pfam" id="PF20256">
    <property type="entry name" value="MoCoBD_2"/>
    <property type="match status" value="1"/>
</dbReference>
<organism evidence="4 5">
    <name type="scientific">Agaricicola taiwanensis</name>
    <dbReference type="NCBI Taxonomy" id="591372"/>
    <lineage>
        <taxon>Bacteria</taxon>
        <taxon>Pseudomonadati</taxon>
        <taxon>Pseudomonadota</taxon>
        <taxon>Alphaproteobacteria</taxon>
        <taxon>Rhodobacterales</taxon>
        <taxon>Paracoccaceae</taxon>
        <taxon>Agaricicola</taxon>
    </lineage>
</organism>
<dbReference type="InterPro" id="IPR037165">
    <property type="entry name" value="AldOxase/xan_DH_Mopterin-bd_sf"/>
</dbReference>
<sequence length="766" mass="81961">MKPMKFGVGQAVRRIEDVSFITGEGRYLADLVTPETLRLVVVRSPHAHAEFALTNVSDIREMPGVRLVLTAHDVEELGRLPTRGIPKNQDGSPVRPVERPVLAKDVVCHVGDPVAAVIADTLEQAQDAAAALEVDWRPREAMVSVTRALEVDAKAVHPSHGSNLAYDAFHGDREKTEEAFAKAAHVVKLDLVNNRLVANYLETRGVLAEWNAETNRYSLAVGSQGVHGIRDNLCDHVFKIPREAMVVTTPDVGGGFGPKIFLYAEYALALVAAKKAGVPVAWISDRREHFVGCAQGRDTVSTAELALDAEHRFLGLRVDTLSNVGAYAAQYGLMIQNTGATMLPGLYRLPCMAIRVRGVYTNTVPVDAYRGAGRPEALYLIERLVDVAARDLGVAPEDLRLKNFVTPAELPYATASGRNYDSGEFSGHLEQALKTADQAGFENRRRASEAKGLLRGFGFASYIECCAFGAEDVTVRLETSGRVTVLVGTQSNGQGHKTAYAQMVAQHLDLDPDMVDVVQGDSDLIPTGAGTGGSRSIPVGGVAVARAAEDLASKLLSFAAEVFGRPVGDLQIGDGTISVPGTNHVLSLAALAALPQAKAERRTGKGAFKQPEATYPNGTHVSEVEIDPQTGLVKLVAYTVVDDFGVTLNPMLLAGQIHGGVAQGVGQALLEHTIYDDAGNLLTGSFQDYCVPRAHDMVMIDFETRNVPSTTNAMGMKGAGEAGTIGACPAVMNAVMDALGRRYGIRHLDMPATPQRVWRAIREVSA</sequence>
<dbReference type="SUPFAM" id="SSF54665">
    <property type="entry name" value="CO dehydrogenase molybdoprotein N-domain-like"/>
    <property type="match status" value="1"/>
</dbReference>
<evidence type="ECO:0000259" key="3">
    <source>
        <dbReference type="SMART" id="SM01008"/>
    </source>
</evidence>
<evidence type="ECO:0000256" key="2">
    <source>
        <dbReference type="ARBA" id="ARBA00023002"/>
    </source>
</evidence>
<dbReference type="Proteomes" id="UP000602745">
    <property type="component" value="Unassembled WGS sequence"/>
</dbReference>
<dbReference type="PANTHER" id="PTHR11908">
    <property type="entry name" value="XANTHINE DEHYDROGENASE"/>
    <property type="match status" value="1"/>
</dbReference>
<dbReference type="InterPro" id="IPR016208">
    <property type="entry name" value="Ald_Oxase/xanthine_DH-like"/>
</dbReference>
<keyword evidence="2" id="KW-0560">Oxidoreductase</keyword>
<gene>
    <name evidence="4" type="ORF">GCM10007276_20140</name>
</gene>
<dbReference type="RefSeq" id="WP_188409592.1">
    <property type="nucleotide sequence ID" value="NZ_BMCP01000002.1"/>
</dbReference>
<dbReference type="SMART" id="SM01008">
    <property type="entry name" value="Ald_Xan_dh_C"/>
    <property type="match status" value="1"/>
</dbReference>
<dbReference type="EMBL" id="BMCP01000002">
    <property type="protein sequence ID" value="GGE42857.1"/>
    <property type="molecule type" value="Genomic_DNA"/>
</dbReference>
<dbReference type="InterPro" id="IPR008274">
    <property type="entry name" value="AldOxase/xan_DH_MoCoBD1"/>
</dbReference>
<proteinExistence type="predicted"/>
<reference evidence="4" key="1">
    <citation type="journal article" date="2014" name="Int. J. Syst. Evol. Microbiol.">
        <title>Complete genome sequence of Corynebacterium casei LMG S-19264T (=DSM 44701T), isolated from a smear-ripened cheese.</title>
        <authorList>
            <consortium name="US DOE Joint Genome Institute (JGI-PGF)"/>
            <person name="Walter F."/>
            <person name="Albersmeier A."/>
            <person name="Kalinowski J."/>
            <person name="Ruckert C."/>
        </authorList>
    </citation>
    <scope>NUCLEOTIDE SEQUENCE</scope>
    <source>
        <strain evidence="4">CCM 7684</strain>
    </source>
</reference>
<dbReference type="InterPro" id="IPR000674">
    <property type="entry name" value="Ald_Oxase/Xan_DH_a/b"/>
</dbReference>